<gene>
    <name evidence="1" type="ORF">L6452_18197</name>
</gene>
<protein>
    <submittedName>
        <fullName evidence="1">Uncharacterized protein</fullName>
    </submittedName>
</protein>
<proteinExistence type="predicted"/>
<dbReference type="EMBL" id="CM042051">
    <property type="protein sequence ID" value="KAI3729536.1"/>
    <property type="molecule type" value="Genomic_DNA"/>
</dbReference>
<evidence type="ECO:0000313" key="1">
    <source>
        <dbReference type="EMBL" id="KAI3729536.1"/>
    </source>
</evidence>
<accession>A0ACB9C5J9</accession>
<reference evidence="2" key="1">
    <citation type="journal article" date="2022" name="Mol. Ecol. Resour.">
        <title>The genomes of chicory, endive, great burdock and yacon provide insights into Asteraceae palaeo-polyploidization history and plant inulin production.</title>
        <authorList>
            <person name="Fan W."/>
            <person name="Wang S."/>
            <person name="Wang H."/>
            <person name="Wang A."/>
            <person name="Jiang F."/>
            <person name="Liu H."/>
            <person name="Zhao H."/>
            <person name="Xu D."/>
            <person name="Zhang Y."/>
        </authorList>
    </citation>
    <scope>NUCLEOTIDE SEQUENCE [LARGE SCALE GENOMIC DNA]</scope>
    <source>
        <strain evidence="2">cv. Niubang</strain>
    </source>
</reference>
<keyword evidence="2" id="KW-1185">Reference proteome</keyword>
<dbReference type="Proteomes" id="UP001055879">
    <property type="component" value="Linkage Group LG05"/>
</dbReference>
<organism evidence="1 2">
    <name type="scientific">Arctium lappa</name>
    <name type="common">Greater burdock</name>
    <name type="synonym">Lappa major</name>
    <dbReference type="NCBI Taxonomy" id="4217"/>
    <lineage>
        <taxon>Eukaryota</taxon>
        <taxon>Viridiplantae</taxon>
        <taxon>Streptophyta</taxon>
        <taxon>Embryophyta</taxon>
        <taxon>Tracheophyta</taxon>
        <taxon>Spermatophyta</taxon>
        <taxon>Magnoliopsida</taxon>
        <taxon>eudicotyledons</taxon>
        <taxon>Gunneridae</taxon>
        <taxon>Pentapetalae</taxon>
        <taxon>asterids</taxon>
        <taxon>campanulids</taxon>
        <taxon>Asterales</taxon>
        <taxon>Asteraceae</taxon>
        <taxon>Carduoideae</taxon>
        <taxon>Cardueae</taxon>
        <taxon>Arctiinae</taxon>
        <taxon>Arctium</taxon>
    </lineage>
</organism>
<reference evidence="1 2" key="2">
    <citation type="journal article" date="2022" name="Mol. Ecol. Resour.">
        <title>The genomes of chicory, endive, great burdock and yacon provide insights into Asteraceae paleo-polyploidization history and plant inulin production.</title>
        <authorList>
            <person name="Fan W."/>
            <person name="Wang S."/>
            <person name="Wang H."/>
            <person name="Wang A."/>
            <person name="Jiang F."/>
            <person name="Liu H."/>
            <person name="Zhao H."/>
            <person name="Xu D."/>
            <person name="Zhang Y."/>
        </authorList>
    </citation>
    <scope>NUCLEOTIDE SEQUENCE [LARGE SCALE GENOMIC DNA]</scope>
    <source>
        <strain evidence="2">cv. Niubang</strain>
    </source>
</reference>
<sequence>MKLKLSWLLIQLDQHLNGNEPFWLTLVCNHPLRAGQTVPYAYQTLPNRFKYANVGSVISQSTADQGSRTGIKGSGILSSININGGGAEPTIGKQKSAICVPEPGSSSPLL</sequence>
<name>A0ACB9C5J9_ARCLA</name>
<evidence type="ECO:0000313" key="2">
    <source>
        <dbReference type="Proteomes" id="UP001055879"/>
    </source>
</evidence>
<comment type="caution">
    <text evidence="1">The sequence shown here is derived from an EMBL/GenBank/DDBJ whole genome shotgun (WGS) entry which is preliminary data.</text>
</comment>